<dbReference type="Proteomes" id="UP001652740">
    <property type="component" value="Unplaced"/>
</dbReference>
<dbReference type="OrthoDB" id="7486749at2759"/>
<keyword evidence="2" id="KW-1185">Reference proteome</keyword>
<proteinExistence type="predicted"/>
<dbReference type="AlphaFoldDB" id="A0A6J3C1I1"/>
<feature type="compositionally biased region" description="Polar residues" evidence="1">
    <location>
        <begin position="330"/>
        <end position="339"/>
    </location>
</feature>
<feature type="compositionally biased region" description="Basic and acidic residues" evidence="1">
    <location>
        <begin position="148"/>
        <end position="157"/>
    </location>
</feature>
<sequence length="519" mass="59024">MKIPRWQCYIVINCAVLIPYLIAKPVSLNDLINAELKKNQTLSKVTKPKRTDSIVKPISLNDLINAELKKNQTLNKITKSKNSESRAELFSLNKVIAPTSWIKSRIKAKVNKIPGILNIYPIKNKKTFQNKSPLRPKKLKQKSRNKRKDQLISREVNENGETNQKYIPLLRNLGMLYDTLVKSDASETIEISETNKSSKLRAVNKRRMVCTCRLISDSEEEPVPEETAIITPHTVPTQITKDTAKTTAKTAINTTMGDIGIVRQNKNISLLLSRDTSSGKRDNNGYSERSSSTFHRSTERNIPRNNGDSEYNTRIRENESYSKSNEENTDCTTRNNASSHEFRRRNENHTRNTGIDGAETTEKFEKKVKNSNELIRVVDEYKKYYKHEVRGNETESSNTLSEHDRGLRGFPSKIIVNDNSEQLQSEENNEKSKYHVTHNHTSYKRVPNGNGAPTTDVEETYTEHETVISIKDLSNLTLALQSAPEGKLPAVTIFDGYSVARDINGQNRISEQSIHIHSK</sequence>
<feature type="region of interest" description="Disordered" evidence="1">
    <location>
        <begin position="273"/>
        <end position="364"/>
    </location>
</feature>
<evidence type="ECO:0000313" key="3">
    <source>
        <dbReference type="RefSeq" id="XP_031767528.1"/>
    </source>
</evidence>
<gene>
    <name evidence="3" type="primary">LOC113515603</name>
</gene>
<name>A0A6J3C1I1_GALME</name>
<feature type="compositionally biased region" description="Basic and acidic residues" evidence="1">
    <location>
        <begin position="340"/>
        <end position="350"/>
    </location>
</feature>
<protein>
    <submittedName>
        <fullName evidence="3">Uncharacterized protein LOC113515603</fullName>
    </submittedName>
</protein>
<feature type="compositionally biased region" description="Basic residues" evidence="1">
    <location>
        <begin position="128"/>
        <end position="147"/>
    </location>
</feature>
<dbReference type="KEGG" id="gmw:113515603"/>
<evidence type="ECO:0000256" key="1">
    <source>
        <dbReference type="SAM" id="MobiDB-lite"/>
    </source>
</evidence>
<reference evidence="3" key="1">
    <citation type="submission" date="2025-08" db="UniProtKB">
        <authorList>
            <consortium name="RefSeq"/>
        </authorList>
    </citation>
    <scope>IDENTIFICATION</scope>
    <source>
        <tissue evidence="3">Whole larvae</tissue>
    </source>
</reference>
<organism evidence="2 3">
    <name type="scientific">Galleria mellonella</name>
    <name type="common">Greater wax moth</name>
    <dbReference type="NCBI Taxonomy" id="7137"/>
    <lineage>
        <taxon>Eukaryota</taxon>
        <taxon>Metazoa</taxon>
        <taxon>Ecdysozoa</taxon>
        <taxon>Arthropoda</taxon>
        <taxon>Hexapoda</taxon>
        <taxon>Insecta</taxon>
        <taxon>Pterygota</taxon>
        <taxon>Neoptera</taxon>
        <taxon>Endopterygota</taxon>
        <taxon>Lepidoptera</taxon>
        <taxon>Glossata</taxon>
        <taxon>Ditrysia</taxon>
        <taxon>Pyraloidea</taxon>
        <taxon>Pyralidae</taxon>
        <taxon>Galleriinae</taxon>
        <taxon>Galleria</taxon>
    </lineage>
</organism>
<dbReference type="InParanoid" id="A0A6J3C1I1"/>
<feature type="region of interest" description="Disordered" evidence="1">
    <location>
        <begin position="128"/>
        <end position="157"/>
    </location>
</feature>
<feature type="compositionally biased region" description="Basic and acidic residues" evidence="1">
    <location>
        <begin position="311"/>
        <end position="326"/>
    </location>
</feature>
<feature type="compositionally biased region" description="Polar residues" evidence="1">
    <location>
        <begin position="284"/>
        <end position="295"/>
    </location>
</feature>
<evidence type="ECO:0000313" key="2">
    <source>
        <dbReference type="Proteomes" id="UP001652740"/>
    </source>
</evidence>
<accession>A0A6J3C1I1</accession>
<dbReference type="RefSeq" id="XP_031767528.1">
    <property type="nucleotide sequence ID" value="XM_031911668.2"/>
</dbReference>
<dbReference type="GeneID" id="113515603"/>